<dbReference type="GO" id="GO:0008408">
    <property type="term" value="F:3'-5' exonuclease activity"/>
    <property type="evidence" value="ECO:0007669"/>
    <property type="project" value="InterPro"/>
</dbReference>
<organism evidence="2">
    <name type="scientific">human gut metagenome</name>
    <dbReference type="NCBI Taxonomy" id="408170"/>
    <lineage>
        <taxon>unclassified sequences</taxon>
        <taxon>metagenomes</taxon>
        <taxon>organismal metagenomes</taxon>
    </lineage>
</organism>
<dbReference type="SUPFAM" id="SSF160975">
    <property type="entry name" value="AF1531-like"/>
    <property type="match status" value="1"/>
</dbReference>
<evidence type="ECO:0000313" key="2">
    <source>
        <dbReference type="EMBL" id="EKC70804.1"/>
    </source>
</evidence>
<dbReference type="InterPro" id="IPR004805">
    <property type="entry name" value="DnaE2/DnaE/PolC"/>
</dbReference>
<protein>
    <submittedName>
        <fullName evidence="2">DNA polymerase III, alpha subunit</fullName>
    </submittedName>
</protein>
<evidence type="ECO:0000259" key="1">
    <source>
        <dbReference type="Pfam" id="PF14579"/>
    </source>
</evidence>
<dbReference type="InterPro" id="IPR029460">
    <property type="entry name" value="DNAPol_HHH"/>
</dbReference>
<gene>
    <name evidence="2" type="ORF">LEA_07596</name>
</gene>
<dbReference type="PANTHER" id="PTHR32294:SF5">
    <property type="entry name" value="DNA POLYMERASE III POLC-TYPE"/>
    <property type="match status" value="1"/>
</dbReference>
<reference evidence="2" key="1">
    <citation type="journal article" date="2013" name="Environ. Microbiol.">
        <title>Microbiota from the distal guts of lean and obese adolescents exhibit partial functional redundancy besides clear differences in community structure.</title>
        <authorList>
            <person name="Ferrer M."/>
            <person name="Ruiz A."/>
            <person name="Lanza F."/>
            <person name="Haange S.B."/>
            <person name="Oberbach A."/>
            <person name="Till H."/>
            <person name="Bargiela R."/>
            <person name="Campoy C."/>
            <person name="Segura M.T."/>
            <person name="Richter M."/>
            <person name="von Bergen M."/>
            <person name="Seifert J."/>
            <person name="Suarez A."/>
        </authorList>
    </citation>
    <scope>NUCLEOTIDE SEQUENCE</scope>
</reference>
<dbReference type="Gene3D" id="1.10.150.870">
    <property type="match status" value="1"/>
</dbReference>
<dbReference type="AlphaFoldDB" id="K1TT27"/>
<feature type="non-terminal residue" evidence="2">
    <location>
        <position position="1"/>
    </location>
</feature>
<name>K1TT27_9ZZZZ</name>
<dbReference type="PANTHER" id="PTHR32294">
    <property type="entry name" value="DNA POLYMERASE III SUBUNIT ALPHA"/>
    <property type="match status" value="1"/>
</dbReference>
<comment type="caution">
    <text evidence="2">The sequence shown here is derived from an EMBL/GenBank/DDBJ whole genome shotgun (WGS) entry which is preliminary data.</text>
</comment>
<accession>K1TT27</accession>
<sequence>KKEQDSMKDMKIVQEMYARGYDFLPLDLYQADARRFKIIDGKLMPALSTIEGLGEKAADAVMDAAKEGKFLSKDDFRDRTKVSKTVIDLMDDLGILGDLPESNQLSLFDLVG</sequence>
<dbReference type="Pfam" id="PF14579">
    <property type="entry name" value="HHH_6"/>
    <property type="match status" value="1"/>
</dbReference>
<dbReference type="EMBL" id="AJWY01005006">
    <property type="protein sequence ID" value="EKC70804.1"/>
    <property type="molecule type" value="Genomic_DNA"/>
</dbReference>
<proteinExistence type="predicted"/>
<dbReference type="GO" id="GO:0006260">
    <property type="term" value="P:DNA replication"/>
    <property type="evidence" value="ECO:0007669"/>
    <property type="project" value="InterPro"/>
</dbReference>
<feature type="domain" description="DNA polymerase helix-hairpin-helix motif" evidence="1">
    <location>
        <begin position="21"/>
        <end position="101"/>
    </location>
</feature>